<reference evidence="1 2" key="1">
    <citation type="submission" date="2018-10" db="EMBL/GenBank/DDBJ databases">
        <title>A high-quality apple genome assembly.</title>
        <authorList>
            <person name="Hu J."/>
        </authorList>
    </citation>
    <scope>NUCLEOTIDE SEQUENCE [LARGE SCALE GENOMIC DNA]</scope>
    <source>
        <strain evidence="2">cv. HFTH1</strain>
        <tissue evidence="1">Young leaf</tissue>
    </source>
</reference>
<proteinExistence type="predicted"/>
<organism evidence="1 2">
    <name type="scientific">Malus domestica</name>
    <name type="common">Apple</name>
    <name type="synonym">Pyrus malus</name>
    <dbReference type="NCBI Taxonomy" id="3750"/>
    <lineage>
        <taxon>Eukaryota</taxon>
        <taxon>Viridiplantae</taxon>
        <taxon>Streptophyta</taxon>
        <taxon>Embryophyta</taxon>
        <taxon>Tracheophyta</taxon>
        <taxon>Spermatophyta</taxon>
        <taxon>Magnoliopsida</taxon>
        <taxon>eudicotyledons</taxon>
        <taxon>Gunneridae</taxon>
        <taxon>Pentapetalae</taxon>
        <taxon>rosids</taxon>
        <taxon>fabids</taxon>
        <taxon>Rosales</taxon>
        <taxon>Rosaceae</taxon>
        <taxon>Amygdaloideae</taxon>
        <taxon>Maleae</taxon>
        <taxon>Malus</taxon>
    </lineage>
</organism>
<dbReference type="Proteomes" id="UP000290289">
    <property type="component" value="Chromosome 6"/>
</dbReference>
<protein>
    <submittedName>
        <fullName evidence="1">Uncharacterized protein</fullName>
    </submittedName>
</protein>
<gene>
    <name evidence="1" type="ORF">DVH24_035586</name>
</gene>
<evidence type="ECO:0000313" key="1">
    <source>
        <dbReference type="EMBL" id="RXH96918.1"/>
    </source>
</evidence>
<accession>A0A498JMF3</accession>
<sequence>MHWELGKAQGKSMAVMSQLIRSRKAMPTTPCPTTTPPTTVAIALVEMDHRTRSTRSSAPPHSGADVAIGIHNRWLGSIARW</sequence>
<comment type="caution">
    <text evidence="1">The sequence shown here is derived from an EMBL/GenBank/DDBJ whole genome shotgun (WGS) entry which is preliminary data.</text>
</comment>
<dbReference type="EMBL" id="RDQH01000332">
    <property type="protein sequence ID" value="RXH96918.1"/>
    <property type="molecule type" value="Genomic_DNA"/>
</dbReference>
<dbReference type="AlphaFoldDB" id="A0A498JMF3"/>
<name>A0A498JMF3_MALDO</name>
<evidence type="ECO:0000313" key="2">
    <source>
        <dbReference type="Proteomes" id="UP000290289"/>
    </source>
</evidence>
<keyword evidence="2" id="KW-1185">Reference proteome</keyword>